<evidence type="ECO:0000259" key="6">
    <source>
        <dbReference type="Pfam" id="PF14905"/>
    </source>
</evidence>
<organism evidence="7 8">
    <name type="scientific">Terrimonas ginsenosidimutans</name>
    <dbReference type="NCBI Taxonomy" id="2908004"/>
    <lineage>
        <taxon>Bacteria</taxon>
        <taxon>Pseudomonadati</taxon>
        <taxon>Bacteroidota</taxon>
        <taxon>Chitinophagia</taxon>
        <taxon>Chitinophagales</taxon>
        <taxon>Chitinophagaceae</taxon>
        <taxon>Terrimonas</taxon>
    </lineage>
</organism>
<dbReference type="Pfam" id="PF14905">
    <property type="entry name" value="OMP_b-brl_3"/>
    <property type="match status" value="1"/>
</dbReference>
<dbReference type="PANTHER" id="PTHR40980">
    <property type="entry name" value="PLUG DOMAIN-CONTAINING PROTEIN"/>
    <property type="match status" value="1"/>
</dbReference>
<proteinExistence type="predicted"/>
<dbReference type="InterPro" id="IPR037066">
    <property type="entry name" value="Plug_dom_sf"/>
</dbReference>
<keyword evidence="3" id="KW-0998">Cell outer membrane</keyword>
<keyword evidence="2" id="KW-0472">Membrane</keyword>
<keyword evidence="7" id="KW-0675">Receptor</keyword>
<protein>
    <submittedName>
        <fullName evidence="7">TonB-dependent receptor family protein</fullName>
    </submittedName>
</protein>
<comment type="caution">
    <text evidence="7">The sequence shown here is derived from an EMBL/GenBank/DDBJ whole genome shotgun (WGS) entry which is preliminary data.</text>
</comment>
<gene>
    <name evidence="7" type="ORF">LZZ85_09305</name>
</gene>
<evidence type="ECO:0000256" key="4">
    <source>
        <dbReference type="SAM" id="MobiDB-lite"/>
    </source>
</evidence>
<evidence type="ECO:0000313" key="7">
    <source>
        <dbReference type="EMBL" id="MCG2614477.1"/>
    </source>
</evidence>
<dbReference type="InterPro" id="IPR008969">
    <property type="entry name" value="CarboxyPept-like_regulatory"/>
</dbReference>
<accession>A0ABS9KQ79</accession>
<dbReference type="Pfam" id="PF13620">
    <property type="entry name" value="CarboxypepD_reg"/>
    <property type="match status" value="1"/>
</dbReference>
<evidence type="ECO:0000256" key="5">
    <source>
        <dbReference type="SAM" id="SignalP"/>
    </source>
</evidence>
<dbReference type="InterPro" id="IPR036942">
    <property type="entry name" value="Beta-barrel_TonB_sf"/>
</dbReference>
<dbReference type="SUPFAM" id="SSF56935">
    <property type="entry name" value="Porins"/>
    <property type="match status" value="1"/>
</dbReference>
<dbReference type="InterPro" id="IPR041700">
    <property type="entry name" value="OMP_b-brl_3"/>
</dbReference>
<evidence type="ECO:0000313" key="8">
    <source>
        <dbReference type="Proteomes" id="UP001165367"/>
    </source>
</evidence>
<keyword evidence="5" id="KW-0732">Signal</keyword>
<dbReference type="Gene3D" id="2.40.170.20">
    <property type="entry name" value="TonB-dependent receptor, beta-barrel domain"/>
    <property type="match status" value="1"/>
</dbReference>
<dbReference type="RefSeq" id="WP_237870934.1">
    <property type="nucleotide sequence ID" value="NZ_JAKLTR010000005.1"/>
</dbReference>
<feature type="domain" description="Outer membrane protein beta-barrel" evidence="6">
    <location>
        <begin position="376"/>
        <end position="786"/>
    </location>
</feature>
<feature type="region of interest" description="Disordered" evidence="4">
    <location>
        <begin position="797"/>
        <end position="820"/>
    </location>
</feature>
<name>A0ABS9KQ79_9BACT</name>
<dbReference type="PANTHER" id="PTHR40980:SF4">
    <property type="entry name" value="TONB-DEPENDENT RECEPTOR-LIKE BETA-BARREL DOMAIN-CONTAINING PROTEIN"/>
    <property type="match status" value="1"/>
</dbReference>
<evidence type="ECO:0000256" key="3">
    <source>
        <dbReference type="ARBA" id="ARBA00023237"/>
    </source>
</evidence>
<dbReference type="Proteomes" id="UP001165367">
    <property type="component" value="Unassembled WGS sequence"/>
</dbReference>
<dbReference type="EMBL" id="JAKLTR010000005">
    <property type="protein sequence ID" value="MCG2614477.1"/>
    <property type="molecule type" value="Genomic_DNA"/>
</dbReference>
<evidence type="ECO:0000256" key="1">
    <source>
        <dbReference type="ARBA" id="ARBA00004442"/>
    </source>
</evidence>
<evidence type="ECO:0000256" key="2">
    <source>
        <dbReference type="ARBA" id="ARBA00023136"/>
    </source>
</evidence>
<feature type="signal peptide" evidence="5">
    <location>
        <begin position="1"/>
        <end position="20"/>
    </location>
</feature>
<dbReference type="SUPFAM" id="SSF49464">
    <property type="entry name" value="Carboxypeptidase regulatory domain-like"/>
    <property type="match status" value="1"/>
</dbReference>
<feature type="chain" id="PRO_5046427329" evidence="5">
    <location>
        <begin position="21"/>
        <end position="820"/>
    </location>
</feature>
<comment type="subcellular location">
    <subcellularLocation>
        <location evidence="1">Cell outer membrane</location>
    </subcellularLocation>
</comment>
<dbReference type="Gene3D" id="2.60.40.1120">
    <property type="entry name" value="Carboxypeptidase-like, regulatory domain"/>
    <property type="match status" value="1"/>
</dbReference>
<sequence>MRKLLTLLTVAVLTTTASFAQKISGVVKDQQGKGLEKTTVSLLKAKDSTVAKLTVSDNQGGFQFPAEPGKYLVSVTYVGYQPAYSKVFDVASADVTVDALTLLKTDGTLQGVTVVSKKPLVEVRADKTIMNVEGTINAVGQDALELLRKSPGVMVDKDDNLSLAGKNGVQVFIDGKPSPLSGADLAAYLKTLQSSQIEAVELITNPSAKYEAAGNAGIINIKLKKNKTFGTNGSVNAGYAIGTYGKYNGGIALNHRNSKVNLFGNYNYNRSLNVSNFKLYRAQGDSIFDQVNRMKNYNDNGHNFKAGMDYFLNAKSTIGAIVNGNLSDGKNETDGPMNILYRPTNQVVRLLEAGNDNDVKRDNLNFNVNYRYAVTGGSELNVDADYGFYKNRSTQFQPNHYFDIINGQKVPTYSNVYRMIAPTDIDIYSLKVDYEQNFKKGRLGLGGKIGYVNTDNDFQRYDVFGNTDVLDRDRSNKFTYKENVNAVYANYNRAFKGFMIQAGLRVENTDSKGRSTGLQRQNGNYIPYDSSVNRNYTDFFPSAAITFTKNPMSQFGLTYSRRIDRPVYQDLNPFEFKLNDYTYMKGNTQLRPQYTNSFGITHTYKYRLNTALNYSHVKDIFTQLPDTINKSEAFLIKRNLATQDIISLNISYPFQYKWYSFFANLNSYYSRYKANFGGGDRNVNLDVFAFSFYMQNGFKLSKTLSAELTGFYNSPTIWQGTFESKAIYGIDGGFTKTILKGNGTLRAVVTDMFKIMKFSGESNFTGVTNIASGNWESRQFKLNFSYRFGSNQVKAARQRKTGLDDENKRAAGQSTTPVGQ</sequence>
<keyword evidence="8" id="KW-1185">Reference proteome</keyword>
<reference evidence="7" key="1">
    <citation type="submission" date="2022-01" db="EMBL/GenBank/DDBJ databases">
        <authorList>
            <person name="Jo J.-H."/>
            <person name="Im W.-T."/>
        </authorList>
    </citation>
    <scope>NUCLEOTIDE SEQUENCE</scope>
    <source>
        <strain evidence="7">NA20</strain>
    </source>
</reference>
<dbReference type="Gene3D" id="2.170.130.10">
    <property type="entry name" value="TonB-dependent receptor, plug domain"/>
    <property type="match status" value="1"/>
</dbReference>